<dbReference type="PROSITE" id="PS00518">
    <property type="entry name" value="ZF_RING_1"/>
    <property type="match status" value="2"/>
</dbReference>
<dbReference type="EnsemblMetazoa" id="PPA10635.1">
    <property type="protein sequence ID" value="PPA10635.1"/>
    <property type="gene ID" value="WBGene00100189"/>
</dbReference>
<dbReference type="AlphaFoldDB" id="A0A2A6BNQ9"/>
<feature type="region of interest" description="Disordered" evidence="1">
    <location>
        <begin position="1"/>
        <end position="77"/>
    </location>
</feature>
<name>A0A2A6BNQ9_PRIPA</name>
<dbReference type="OrthoDB" id="406716at2759"/>
<dbReference type="SUPFAM" id="SSF57850">
    <property type="entry name" value="RING/U-box"/>
    <property type="match status" value="2"/>
</dbReference>
<feature type="region of interest" description="Disordered" evidence="1">
    <location>
        <begin position="102"/>
        <end position="129"/>
    </location>
</feature>
<feature type="compositionally biased region" description="Polar residues" evidence="1">
    <location>
        <begin position="102"/>
        <end position="113"/>
    </location>
</feature>
<dbReference type="InterPro" id="IPR018957">
    <property type="entry name" value="Znf_C3HC4_RING-type"/>
</dbReference>
<dbReference type="InterPro" id="IPR017907">
    <property type="entry name" value="Znf_RING_CS"/>
</dbReference>
<accession>A0A8R1YC99</accession>
<dbReference type="Gene3D" id="3.30.40.10">
    <property type="entry name" value="Zinc/RING finger domain, C3HC4 (zinc finger)"/>
    <property type="match status" value="2"/>
</dbReference>
<reference evidence="3" key="1">
    <citation type="journal article" date="2008" name="Nat. Genet.">
        <title>The Pristionchus pacificus genome provides a unique perspective on nematode lifestyle and parasitism.</title>
        <authorList>
            <person name="Dieterich C."/>
            <person name="Clifton S.W."/>
            <person name="Schuster L.N."/>
            <person name="Chinwalla A."/>
            <person name="Delehaunty K."/>
            <person name="Dinkelacker I."/>
            <person name="Fulton L."/>
            <person name="Fulton R."/>
            <person name="Godfrey J."/>
            <person name="Minx P."/>
            <person name="Mitreva M."/>
            <person name="Roeseler W."/>
            <person name="Tian H."/>
            <person name="Witte H."/>
            <person name="Yang S.P."/>
            <person name="Wilson R.K."/>
            <person name="Sommer R.J."/>
        </authorList>
    </citation>
    <scope>NUCLEOTIDE SEQUENCE [LARGE SCALE GENOMIC DNA]</scope>
    <source>
        <strain evidence="3">PS312</strain>
    </source>
</reference>
<gene>
    <name evidence="2" type="primary">WBGene00100189</name>
</gene>
<dbReference type="GO" id="GO:0046872">
    <property type="term" value="F:metal ion binding"/>
    <property type="evidence" value="ECO:0007669"/>
    <property type="project" value="InterPro"/>
</dbReference>
<protein>
    <submittedName>
        <fullName evidence="2">Zinc finger protein</fullName>
    </submittedName>
</protein>
<dbReference type="Proteomes" id="UP000005239">
    <property type="component" value="Unassembled WGS sequence"/>
</dbReference>
<dbReference type="PANTHER" id="PTHR16450">
    <property type="entry name" value="RING FINGER PROTEIN 186"/>
    <property type="match status" value="1"/>
</dbReference>
<feature type="region of interest" description="Disordered" evidence="1">
    <location>
        <begin position="547"/>
        <end position="627"/>
    </location>
</feature>
<evidence type="ECO:0000256" key="1">
    <source>
        <dbReference type="SAM" id="MobiDB-lite"/>
    </source>
</evidence>
<keyword evidence="3" id="KW-1185">Reference proteome</keyword>
<sequence length="765" mass="83196">MAPRTFAKPRYRCKKTSTEQSSSLDVLNDQSPSSSIILPQSEHPSGSHSRISEPSVLEPVPFSGPSPFPPFMEAPQDTPTLPPPGYGSWNDSTFRVRARATTRPSAHSSQLSLHRTPMPPPRTSLSDEHAMPQSMDGLVSSHGMDAFADTFSPAIAPPTRLPAIDGPTASSATDALMLLFAMADASETSSDSDESAILPATAHPARYPAAVGPASSSATNAPVQADAARPHGSRNRIMKIGRSSNPRVAPPPIVQRIASRGNHGPEARSVDTANAQASLEEAWNLVNYQTSNNPAHRVPILPPFDLQTRRVPISKQGVCGGSPRFPGIIPPRDNINAGARPAETVDFDDEYALISERQARRAASTTNFDEGISMISDVHRNFQRDRLAEPHRRNAFPTTLGEYQAVMMAAYEAGKEATAKEARLKQAREADNTESALALRYSRSCTVCLISPNPLVRVALTGNIVYVSEAYLRCGHIMCSPCAEQLAKIGSKVTCPFCRKAGDTLRLFEDIEDTEALTPYANETSILVFQMPLLESLLMRLKLHSQQPSTDDYDTPSFPSSSSPPIPPPASKEHLAAELQQRLEQPAPPPLPPRANRTEPPALPPRSPGVRQTQSQPQNQPSTSANYANPDIFVNLEEQEIQQPPPIPLHNSRPLQLYQSTVRPQELHELQPSSSQQRDYAEANCESDAASPRYSRACVICFEPHPRVRVVLTACGHAVCRECADALANAEGMLDCPLCRARTGYVRLFENLEAVADNSQLYGVI</sequence>
<dbReference type="Pfam" id="PF14634">
    <property type="entry name" value="zf-RING_5"/>
    <property type="match status" value="1"/>
</dbReference>
<dbReference type="CDD" id="cd16449">
    <property type="entry name" value="RING-HC"/>
    <property type="match status" value="1"/>
</dbReference>
<feature type="compositionally biased region" description="Polar residues" evidence="1">
    <location>
        <begin position="18"/>
        <end position="29"/>
    </location>
</feature>
<accession>A0A2A6BNQ9</accession>
<dbReference type="PANTHER" id="PTHR16450:SF1">
    <property type="entry name" value="PROTEIN CBG12045"/>
    <property type="match status" value="1"/>
</dbReference>
<organism evidence="2 3">
    <name type="scientific">Pristionchus pacificus</name>
    <name type="common">Parasitic nematode worm</name>
    <dbReference type="NCBI Taxonomy" id="54126"/>
    <lineage>
        <taxon>Eukaryota</taxon>
        <taxon>Metazoa</taxon>
        <taxon>Ecdysozoa</taxon>
        <taxon>Nematoda</taxon>
        <taxon>Chromadorea</taxon>
        <taxon>Rhabditida</taxon>
        <taxon>Rhabditina</taxon>
        <taxon>Diplogasteromorpha</taxon>
        <taxon>Diplogasteroidea</taxon>
        <taxon>Neodiplogasteridae</taxon>
        <taxon>Pristionchus</taxon>
    </lineage>
</organism>
<proteinExistence type="predicted"/>
<dbReference type="PROSITE" id="PS50089">
    <property type="entry name" value="ZF_RING_2"/>
    <property type="match status" value="2"/>
</dbReference>
<feature type="compositionally biased region" description="Pro residues" evidence="1">
    <location>
        <begin position="62"/>
        <end position="72"/>
    </location>
</feature>
<dbReference type="InterPro" id="IPR001841">
    <property type="entry name" value="Znf_RING"/>
</dbReference>
<dbReference type="Pfam" id="PF00097">
    <property type="entry name" value="zf-C3HC4"/>
    <property type="match status" value="1"/>
</dbReference>
<feature type="compositionally biased region" description="Low complexity" evidence="1">
    <location>
        <begin position="30"/>
        <end position="41"/>
    </location>
</feature>
<feature type="compositionally biased region" description="Low complexity" evidence="1">
    <location>
        <begin position="612"/>
        <end position="624"/>
    </location>
</feature>
<reference evidence="2" key="2">
    <citation type="submission" date="2022-06" db="UniProtKB">
        <authorList>
            <consortium name="EnsemblMetazoa"/>
        </authorList>
    </citation>
    <scope>IDENTIFICATION</scope>
    <source>
        <strain evidence="2">PS312</strain>
    </source>
</reference>
<dbReference type="InterPro" id="IPR013083">
    <property type="entry name" value="Znf_RING/FYVE/PHD"/>
</dbReference>
<evidence type="ECO:0000313" key="3">
    <source>
        <dbReference type="Proteomes" id="UP000005239"/>
    </source>
</evidence>
<dbReference type="SMART" id="SM00184">
    <property type="entry name" value="RING"/>
    <property type="match status" value="2"/>
</dbReference>
<evidence type="ECO:0000313" key="2">
    <source>
        <dbReference type="EnsemblMetazoa" id="PPA10635.1"/>
    </source>
</evidence>
<feature type="region of interest" description="Disordered" evidence="1">
    <location>
        <begin position="208"/>
        <end position="232"/>
    </location>
</feature>